<dbReference type="InterPro" id="IPR027586">
    <property type="entry name" value="rSAM_metal_mat"/>
</dbReference>
<dbReference type="Proteomes" id="UP000006365">
    <property type="component" value="Chromosome"/>
</dbReference>
<dbReference type="GO" id="GO:0046872">
    <property type="term" value="F:metal ion binding"/>
    <property type="evidence" value="ECO:0007669"/>
    <property type="project" value="UniProtKB-KW"/>
</dbReference>
<evidence type="ECO:0000256" key="4">
    <source>
        <dbReference type="ARBA" id="ARBA00022723"/>
    </source>
</evidence>
<dbReference type="InterPro" id="IPR034391">
    <property type="entry name" value="AdoMet-like_SPASM_containing"/>
</dbReference>
<feature type="domain" description="Radical SAM core" evidence="8">
    <location>
        <begin position="6"/>
        <end position="232"/>
    </location>
</feature>
<dbReference type="InterPro" id="IPR058240">
    <property type="entry name" value="rSAM_sf"/>
</dbReference>
<dbReference type="PANTHER" id="PTHR11228">
    <property type="entry name" value="RADICAL SAM DOMAIN PROTEIN"/>
    <property type="match status" value="1"/>
</dbReference>
<dbReference type="NCBIfam" id="TIGR04311">
    <property type="entry name" value="rSAM_Geo_metal"/>
    <property type="match status" value="1"/>
</dbReference>
<dbReference type="SFLD" id="SFLDS00029">
    <property type="entry name" value="Radical_SAM"/>
    <property type="match status" value="1"/>
</dbReference>
<dbReference type="AlphaFoldDB" id="A0A7U4DQ94"/>
<reference evidence="9 10" key="1">
    <citation type="journal article" date="2011" name="Stand. Genomic Sci.">
        <title>Complete genome sequence of Desulfobulbus propionicus type strain (1pr3).</title>
        <authorList>
            <person name="Pagani I."/>
            <person name="Lapidus A."/>
            <person name="Nolan M."/>
            <person name="Lucas S."/>
            <person name="Hammon N."/>
            <person name="Deshpande S."/>
            <person name="Cheng J.F."/>
            <person name="Chertkov O."/>
            <person name="Davenport K."/>
            <person name="Tapia R."/>
            <person name="Han C."/>
            <person name="Goodwin L."/>
            <person name="Pitluck S."/>
            <person name="Liolios K."/>
            <person name="Mavromatis K."/>
            <person name="Ivanova N."/>
            <person name="Mikhailova N."/>
            <person name="Pati A."/>
            <person name="Chen A."/>
            <person name="Palaniappan K."/>
            <person name="Land M."/>
            <person name="Hauser L."/>
            <person name="Chang Y.J."/>
            <person name="Jeffries C.D."/>
            <person name="Detter J.C."/>
            <person name="Brambilla E."/>
            <person name="Kannan K.P."/>
            <person name="Djao O.D."/>
            <person name="Rohde M."/>
            <person name="Pukall R."/>
            <person name="Spring S."/>
            <person name="Goker M."/>
            <person name="Sikorski J."/>
            <person name="Woyke T."/>
            <person name="Bristow J."/>
            <person name="Eisen J.A."/>
            <person name="Markowitz V."/>
            <person name="Hugenholtz P."/>
            <person name="Kyrpides N.C."/>
            <person name="Klenk H.P."/>
        </authorList>
    </citation>
    <scope>NUCLEOTIDE SEQUENCE [LARGE SCALE GENOMIC DNA]</scope>
    <source>
        <strain evidence="10">ATCC 33891 / DSM 2032 / 1pr3</strain>
    </source>
</reference>
<dbReference type="InterPro" id="IPR000385">
    <property type="entry name" value="MoaA_NifB_PqqE_Fe-S-bd_CS"/>
</dbReference>
<dbReference type="CDD" id="cd21121">
    <property type="entry name" value="SPASM_Cmo-like"/>
    <property type="match status" value="1"/>
</dbReference>
<protein>
    <submittedName>
        <fullName evidence="9">Radical SAM domain protein</fullName>
    </submittedName>
</protein>
<evidence type="ECO:0000256" key="3">
    <source>
        <dbReference type="ARBA" id="ARBA00022691"/>
    </source>
</evidence>
<name>A0A7U4DQ94_DESPD</name>
<dbReference type="PANTHER" id="PTHR11228:SF7">
    <property type="entry name" value="PQQA PEPTIDE CYCLASE"/>
    <property type="match status" value="1"/>
</dbReference>
<dbReference type="PROSITE" id="PS01305">
    <property type="entry name" value="MOAA_NIFB_PQQE"/>
    <property type="match status" value="1"/>
</dbReference>
<dbReference type="SFLD" id="SFLDG01387">
    <property type="entry name" value="BtrN-like_SPASM_domain_contain"/>
    <property type="match status" value="1"/>
</dbReference>
<accession>A0A7U4DQ94</accession>
<dbReference type="InterPro" id="IPR050377">
    <property type="entry name" value="Radical_SAM_PqqE_MftC-like"/>
</dbReference>
<dbReference type="Gene3D" id="3.20.20.70">
    <property type="entry name" value="Aldolase class I"/>
    <property type="match status" value="2"/>
</dbReference>
<organism evidence="9 10">
    <name type="scientific">Desulfobulbus propionicus (strain ATCC 33891 / DSM 2032 / VKM B-1956 / 1pr3)</name>
    <dbReference type="NCBI Taxonomy" id="577650"/>
    <lineage>
        <taxon>Bacteria</taxon>
        <taxon>Pseudomonadati</taxon>
        <taxon>Thermodesulfobacteriota</taxon>
        <taxon>Desulfobulbia</taxon>
        <taxon>Desulfobulbales</taxon>
        <taxon>Desulfobulbaceae</taxon>
        <taxon>Desulfobulbus</taxon>
    </lineage>
</organism>
<evidence type="ECO:0000256" key="6">
    <source>
        <dbReference type="ARBA" id="ARBA00023004"/>
    </source>
</evidence>
<keyword evidence="4" id="KW-0479">Metal-binding</keyword>
<sequence>MTIMLSPYPKKVYVELTTRCNLQCPMCLKFSEGSCIEEGELPLALFKKLATASLSHTEFLVLNGLGEPLLHPDLEEMIALARAVMPPDGRIGFQSNGLLLNHGRAVRLIEAGLDTVCLSLDSLDADEDKERNRGGHQRSSVTKAIAHLIQARAASQRRVRIGLEVVLRKETLHQLSDVVAWAGEHQVDFIIVSHLFSYDGSLGEYSLFNPNSREATNLFAKWSAAAKGQGVNLADLPVAQLKFSKSAADALVVQLGDAMRQEAKQQDLTLHFPNLVAQSDRDMGEIEAHFHRARLTASKHGIDLFLPPLHAPANGHRRCPFIDDDAVFIDKDGKVMPCHFLWHTCPSQVNHGSIRVNKRVVGSIEDESLEAIWQKAEYTAFRIEVGHSEYAPCWSCTSAPCADLVNANLLGMHDCYGSRVPCGHCMWSIGWLQCL</sequence>
<gene>
    <name evidence="9" type="ordered locus">Despr_2842</name>
</gene>
<evidence type="ECO:0000313" key="9">
    <source>
        <dbReference type="EMBL" id="ADW18976.1"/>
    </source>
</evidence>
<dbReference type="GO" id="GO:0016491">
    <property type="term" value="F:oxidoreductase activity"/>
    <property type="evidence" value="ECO:0007669"/>
    <property type="project" value="UniProtKB-KW"/>
</dbReference>
<dbReference type="SUPFAM" id="SSF102114">
    <property type="entry name" value="Radical SAM enzymes"/>
    <property type="match status" value="1"/>
</dbReference>
<dbReference type="KEGG" id="dpr:Despr_2842"/>
<keyword evidence="6" id="KW-0408">Iron</keyword>
<keyword evidence="2" id="KW-0004">4Fe-4S</keyword>
<dbReference type="Pfam" id="PF13186">
    <property type="entry name" value="SPASM"/>
    <property type="match status" value="1"/>
</dbReference>
<keyword evidence="5" id="KW-0560">Oxidoreductase</keyword>
<dbReference type="InterPro" id="IPR013785">
    <property type="entry name" value="Aldolase_TIM"/>
</dbReference>
<dbReference type="InterPro" id="IPR007197">
    <property type="entry name" value="rSAM"/>
</dbReference>
<evidence type="ECO:0000256" key="7">
    <source>
        <dbReference type="ARBA" id="ARBA00023014"/>
    </source>
</evidence>
<dbReference type="SFLD" id="SFLDG01067">
    <property type="entry name" value="SPASM/twitch_domain_containing"/>
    <property type="match status" value="1"/>
</dbReference>
<evidence type="ECO:0000256" key="1">
    <source>
        <dbReference type="ARBA" id="ARBA00001966"/>
    </source>
</evidence>
<dbReference type="EMBL" id="CP002364">
    <property type="protein sequence ID" value="ADW18976.1"/>
    <property type="molecule type" value="Genomic_DNA"/>
</dbReference>
<dbReference type="GO" id="GO:0051539">
    <property type="term" value="F:4 iron, 4 sulfur cluster binding"/>
    <property type="evidence" value="ECO:0007669"/>
    <property type="project" value="UniProtKB-KW"/>
</dbReference>
<evidence type="ECO:0000256" key="2">
    <source>
        <dbReference type="ARBA" id="ARBA00022485"/>
    </source>
</evidence>
<keyword evidence="7" id="KW-0411">Iron-sulfur</keyword>
<dbReference type="InterPro" id="IPR023885">
    <property type="entry name" value="4Fe4S-binding_SPASM_dom"/>
</dbReference>
<dbReference type="Pfam" id="PF04055">
    <property type="entry name" value="Radical_SAM"/>
    <property type="match status" value="1"/>
</dbReference>
<proteinExistence type="predicted"/>
<keyword evidence="10" id="KW-1185">Reference proteome</keyword>
<evidence type="ECO:0000313" key="10">
    <source>
        <dbReference type="Proteomes" id="UP000006365"/>
    </source>
</evidence>
<keyword evidence="3" id="KW-0949">S-adenosyl-L-methionine</keyword>
<dbReference type="CDD" id="cd01335">
    <property type="entry name" value="Radical_SAM"/>
    <property type="match status" value="1"/>
</dbReference>
<evidence type="ECO:0000259" key="8">
    <source>
        <dbReference type="PROSITE" id="PS51918"/>
    </source>
</evidence>
<dbReference type="PROSITE" id="PS51918">
    <property type="entry name" value="RADICAL_SAM"/>
    <property type="match status" value="1"/>
</dbReference>
<evidence type="ECO:0000256" key="5">
    <source>
        <dbReference type="ARBA" id="ARBA00023002"/>
    </source>
</evidence>
<comment type="cofactor">
    <cofactor evidence="1">
        <name>[4Fe-4S] cluster</name>
        <dbReference type="ChEBI" id="CHEBI:49883"/>
    </cofactor>
</comment>